<keyword evidence="1" id="KW-0472">Membrane</keyword>
<evidence type="ECO:0008006" key="4">
    <source>
        <dbReference type="Google" id="ProtNLM"/>
    </source>
</evidence>
<organism evidence="2 3">
    <name type="scientific">Stenotrophomonas koreensis</name>
    <dbReference type="NCBI Taxonomy" id="266128"/>
    <lineage>
        <taxon>Bacteria</taxon>
        <taxon>Pseudomonadati</taxon>
        <taxon>Pseudomonadota</taxon>
        <taxon>Gammaproteobacteria</taxon>
        <taxon>Lysobacterales</taxon>
        <taxon>Lysobacteraceae</taxon>
        <taxon>Stenotrophomonas</taxon>
    </lineage>
</organism>
<evidence type="ECO:0000313" key="3">
    <source>
        <dbReference type="Proteomes" id="UP000051254"/>
    </source>
</evidence>
<dbReference type="AlphaFoldDB" id="A0A0R0BA93"/>
<sequence length="117" mass="12852">MAGDQALFPMGPMTNTPRPEGVLELGLLQWSILIGSVLIFVVLVAMMVRRIRRQRQQPLLHSADERLLREAGASPELIAALGQLGRERALGRLSEAQYRQQRAALLASLQEGDAAQP</sequence>
<comment type="caution">
    <text evidence="2">The sequence shown here is derived from an EMBL/GenBank/DDBJ whole genome shotgun (WGS) entry which is preliminary data.</text>
</comment>
<reference evidence="2 3" key="1">
    <citation type="submission" date="2015-05" db="EMBL/GenBank/DDBJ databases">
        <title>Genome sequencing and analysis of members of genus Stenotrophomonas.</title>
        <authorList>
            <person name="Patil P.P."/>
            <person name="Midha S."/>
            <person name="Patil P.B."/>
        </authorList>
    </citation>
    <scope>NUCLEOTIDE SEQUENCE [LARGE SCALE GENOMIC DNA]</scope>
    <source>
        <strain evidence="2 3">DSM 17805</strain>
    </source>
</reference>
<protein>
    <recommendedName>
        <fullName evidence="4">SHOCT domain-containing protein</fullName>
    </recommendedName>
</protein>
<dbReference type="EMBL" id="LDJH01000032">
    <property type="protein sequence ID" value="KRG54309.1"/>
    <property type="molecule type" value="Genomic_DNA"/>
</dbReference>
<evidence type="ECO:0000256" key="1">
    <source>
        <dbReference type="SAM" id="Phobius"/>
    </source>
</evidence>
<keyword evidence="1" id="KW-1133">Transmembrane helix</keyword>
<gene>
    <name evidence="2" type="ORF">ABB25_13875</name>
</gene>
<proteinExistence type="predicted"/>
<keyword evidence="3" id="KW-1185">Reference proteome</keyword>
<accession>A0A0R0BA93</accession>
<dbReference type="OrthoDB" id="9903193at2"/>
<dbReference type="RefSeq" id="WP_057667793.1">
    <property type="nucleotide sequence ID" value="NZ_LDJH01000032.1"/>
</dbReference>
<dbReference type="PATRIC" id="fig|266128.3.peg.1905"/>
<evidence type="ECO:0000313" key="2">
    <source>
        <dbReference type="EMBL" id="KRG54309.1"/>
    </source>
</evidence>
<keyword evidence="1" id="KW-0812">Transmembrane</keyword>
<dbReference type="STRING" id="266128.ABB25_13875"/>
<dbReference type="Proteomes" id="UP000051254">
    <property type="component" value="Unassembled WGS sequence"/>
</dbReference>
<name>A0A0R0BA93_9GAMM</name>
<feature type="transmembrane region" description="Helical" evidence="1">
    <location>
        <begin position="27"/>
        <end position="48"/>
    </location>
</feature>